<keyword evidence="14" id="KW-1185">Reference proteome</keyword>
<dbReference type="PANTHER" id="PTHR43918">
    <property type="entry name" value="ACETYLCHOLINESTERASE"/>
    <property type="match status" value="1"/>
</dbReference>
<feature type="active site" description="Charge relay system" evidence="9">
    <location>
        <position position="464"/>
    </location>
</feature>
<dbReference type="InterPro" id="IPR000997">
    <property type="entry name" value="Cholinesterase"/>
</dbReference>
<evidence type="ECO:0000256" key="11">
    <source>
        <dbReference type="SAM" id="SignalP"/>
    </source>
</evidence>
<dbReference type="Proteomes" id="UP001321473">
    <property type="component" value="Unassembled WGS sequence"/>
</dbReference>
<keyword evidence="5" id="KW-0531">Neurotransmitter degradation</keyword>
<protein>
    <recommendedName>
        <fullName evidence="2">acetylcholinesterase</fullName>
        <ecNumber evidence="2">3.1.1.7</ecNumber>
    </recommendedName>
</protein>
<dbReference type="GO" id="GO:0005886">
    <property type="term" value="C:plasma membrane"/>
    <property type="evidence" value="ECO:0007669"/>
    <property type="project" value="TreeGrafter"/>
</dbReference>
<keyword evidence="10" id="KW-1133">Transmembrane helix</keyword>
<dbReference type="EMBL" id="JARKHS020001186">
    <property type="protein sequence ID" value="KAK8788060.1"/>
    <property type="molecule type" value="Genomic_DNA"/>
</dbReference>
<dbReference type="Pfam" id="PF00135">
    <property type="entry name" value="COesterase"/>
    <property type="match status" value="2"/>
</dbReference>
<dbReference type="PROSITE" id="PS00122">
    <property type="entry name" value="CARBOXYLESTERASE_B_1"/>
    <property type="match status" value="2"/>
</dbReference>
<keyword evidence="6" id="KW-1015">Disulfide bond</keyword>
<dbReference type="EC" id="3.1.1.7" evidence="2"/>
<dbReference type="GO" id="GO:0005615">
    <property type="term" value="C:extracellular space"/>
    <property type="evidence" value="ECO:0007669"/>
    <property type="project" value="TreeGrafter"/>
</dbReference>
<dbReference type="GO" id="GO:0006581">
    <property type="term" value="P:acetylcholine catabolic process"/>
    <property type="evidence" value="ECO:0007669"/>
    <property type="project" value="TreeGrafter"/>
</dbReference>
<evidence type="ECO:0000256" key="3">
    <source>
        <dbReference type="ARBA" id="ARBA00022487"/>
    </source>
</evidence>
<keyword evidence="4" id="KW-0378">Hydrolase</keyword>
<dbReference type="Gene3D" id="3.40.50.1820">
    <property type="entry name" value="alpha/beta hydrolase"/>
    <property type="match status" value="2"/>
</dbReference>
<dbReference type="PROSITE" id="PS00941">
    <property type="entry name" value="CARBOXYLESTERASE_B_2"/>
    <property type="match status" value="2"/>
</dbReference>
<dbReference type="PANTHER" id="PTHR43918:SF4">
    <property type="entry name" value="CARBOXYLIC ESTER HYDROLASE"/>
    <property type="match status" value="1"/>
</dbReference>
<keyword evidence="10" id="KW-0812">Transmembrane</keyword>
<proteinExistence type="inferred from homology"/>
<evidence type="ECO:0000256" key="7">
    <source>
        <dbReference type="ARBA" id="ARBA00023180"/>
    </source>
</evidence>
<gene>
    <name evidence="13" type="ORF">V5799_022164</name>
</gene>
<evidence type="ECO:0000256" key="4">
    <source>
        <dbReference type="ARBA" id="ARBA00022801"/>
    </source>
</evidence>
<dbReference type="SUPFAM" id="SSF53474">
    <property type="entry name" value="alpha/beta-Hydrolases"/>
    <property type="match status" value="2"/>
</dbReference>
<dbReference type="InterPro" id="IPR002018">
    <property type="entry name" value="CarbesteraseB"/>
</dbReference>
<dbReference type="InterPro" id="IPR019826">
    <property type="entry name" value="Carboxylesterase_B_AS"/>
</dbReference>
<evidence type="ECO:0000256" key="5">
    <source>
        <dbReference type="ARBA" id="ARBA00022867"/>
    </source>
</evidence>
<sequence>MLVVQASLLLAFASASALGFNPVVKTSSGSVMGRRVEHRGNEVDVFYGIPYAKPPLGDYRFRETFPVEPWTGTYNATEKRPSCIQLRPKDDNSSFSPLLRMMNAQPISEDCLTLNIWRPASCSGGDCKDLPVFVYIYGGGFSVGDASLFIYDGVHFVASTGVIYVTMNYRVNIFGFLDSGTKEMPGNMGLLDQTMALRWVKDNVKYFGGDPDQVTLGGQSAGAISAGYHTISPLSKGLFRRVIMESGSPLSTVGLHHASGPGQMVAVANVAGCYDLSRPAEQQIDDMIKCLRKKDAEKLLQEAKEGLGMKLYLYFPRIHSQFMPLDPSDADTYSINAKEVFFGLTKNEGLMFSYAIHKQFKSQIDFIQSNFPTVMRTVLRSFFQQMPARAAHNLAMAYMDGKDELSIEELRDISSAVFGDIIFNCPSQLFADILQQKKVPLYHYAFMHKPTASFLSNFSEEVTHAEELPFTRGVIDSQREEYMKFTAGQSDPMLRDFVATPEEIQFSEELMQTWAAFIKTGCVRTSGPASMSRREVSRFSVLLVTAIHVLFWTTTLVCYVASVEDERPVVKVKQGFIAGERATVDGHTVYRYVGVPFAEPPLGKLRFRRPLPVKPWEGVLNATSFAPACMQMPLQVDDKIYLDYGKNSEDCLYLNVWQPAGARACSGGTDSTSCRLRPVVIYLYGGGFLTGDAGFFIFRGDRFASIADAIYVTVNYRVGMFGFFKTNMLDYKGNAGMFDQVEAMKWVKENSKAFGGDPEKITVWGQSAGAVSTTYHMISPVSSGLFKRAYLQSGVAGTALALMKLNTPAVAHRALGLLGCYKPTVPWKQQAQESIKCAQSLSAKEVLEKTAKELPITSLLFLPTMGDEFLPENPLAEGQQIRTGKELLLSTTPDEGSLFVKGMLLRNPHLRELISEDYKTPIKILMRLLLDVPSYKTESLADVYLKGMDKGDINETEWKMNLGRLFTDALFECAVDSFALSAARNGHDVYRFLFTHKPTFSIWEDWMGITHGDDIIFTAGTSADLTSKIKMYGRFPGDRSISLPEPSEDEMEFSRDLVRVIGSFARYG</sequence>
<evidence type="ECO:0000313" key="13">
    <source>
        <dbReference type="EMBL" id="KAK8788060.1"/>
    </source>
</evidence>
<evidence type="ECO:0000256" key="2">
    <source>
        <dbReference type="ARBA" id="ARBA00013276"/>
    </source>
</evidence>
<keyword evidence="11" id="KW-0732">Signal</keyword>
<organism evidence="13 14">
    <name type="scientific">Amblyomma americanum</name>
    <name type="common">Lone star tick</name>
    <dbReference type="NCBI Taxonomy" id="6943"/>
    <lineage>
        <taxon>Eukaryota</taxon>
        <taxon>Metazoa</taxon>
        <taxon>Ecdysozoa</taxon>
        <taxon>Arthropoda</taxon>
        <taxon>Chelicerata</taxon>
        <taxon>Arachnida</taxon>
        <taxon>Acari</taxon>
        <taxon>Parasitiformes</taxon>
        <taxon>Ixodida</taxon>
        <taxon>Ixodoidea</taxon>
        <taxon>Ixodidae</taxon>
        <taxon>Amblyomminae</taxon>
        <taxon>Amblyomma</taxon>
    </lineage>
</organism>
<dbReference type="InterPro" id="IPR050654">
    <property type="entry name" value="AChE-related_enzymes"/>
</dbReference>
<feature type="domain" description="Carboxylesterase type B" evidence="12">
    <location>
        <begin position="567"/>
        <end position="1068"/>
    </location>
</feature>
<feature type="active site" description="Charge relay system" evidence="9">
    <location>
        <position position="348"/>
    </location>
</feature>
<evidence type="ECO:0000256" key="6">
    <source>
        <dbReference type="ARBA" id="ARBA00023157"/>
    </source>
</evidence>
<evidence type="ECO:0000256" key="10">
    <source>
        <dbReference type="SAM" id="Phobius"/>
    </source>
</evidence>
<keyword evidence="10" id="KW-0472">Membrane</keyword>
<accession>A0AAQ4FLK0</accession>
<feature type="chain" id="PRO_5042870528" description="acetylcholinesterase" evidence="11">
    <location>
        <begin position="18"/>
        <end position="1068"/>
    </location>
</feature>
<dbReference type="PRINTS" id="PR00878">
    <property type="entry name" value="CHOLNESTRASE"/>
</dbReference>
<reference evidence="13 14" key="1">
    <citation type="journal article" date="2023" name="Arcadia Sci">
        <title>De novo assembly of a long-read Amblyomma americanum tick genome.</title>
        <authorList>
            <person name="Chou S."/>
            <person name="Poskanzer K.E."/>
            <person name="Rollins M."/>
            <person name="Thuy-Boun P.S."/>
        </authorList>
    </citation>
    <scope>NUCLEOTIDE SEQUENCE [LARGE SCALE GENOMIC DNA]</scope>
    <source>
        <strain evidence="13">F_SG_1</strain>
        <tissue evidence="13">Salivary glands</tissue>
    </source>
</reference>
<keyword evidence="3" id="KW-0719">Serine esterase</keyword>
<evidence type="ECO:0000256" key="1">
    <source>
        <dbReference type="ARBA" id="ARBA00005964"/>
    </source>
</evidence>
<dbReference type="InterPro" id="IPR029058">
    <property type="entry name" value="AB_hydrolase_fold"/>
</dbReference>
<feature type="domain" description="Carboxylesterase type B" evidence="12">
    <location>
        <begin position="22"/>
        <end position="521"/>
    </location>
</feature>
<dbReference type="AlphaFoldDB" id="A0AAQ4FLK0"/>
<comment type="similarity">
    <text evidence="1">Belongs to the type-B carboxylesterase/lipase family.</text>
</comment>
<name>A0AAQ4FLK0_AMBAM</name>
<feature type="active site" description="Acyl-ester intermediate" evidence="9">
    <location>
        <position position="220"/>
    </location>
</feature>
<dbReference type="GO" id="GO:0019695">
    <property type="term" value="P:choline metabolic process"/>
    <property type="evidence" value="ECO:0007669"/>
    <property type="project" value="TreeGrafter"/>
</dbReference>
<feature type="transmembrane region" description="Helical" evidence="10">
    <location>
        <begin position="539"/>
        <end position="561"/>
    </location>
</feature>
<feature type="signal peptide" evidence="11">
    <location>
        <begin position="1"/>
        <end position="17"/>
    </location>
</feature>
<comment type="caution">
    <text evidence="13">The sequence shown here is derived from an EMBL/GenBank/DDBJ whole genome shotgun (WGS) entry which is preliminary data.</text>
</comment>
<comment type="catalytic activity">
    <reaction evidence="8">
        <text>acetylcholine + H2O = choline + acetate + H(+)</text>
        <dbReference type="Rhea" id="RHEA:17561"/>
        <dbReference type="ChEBI" id="CHEBI:15354"/>
        <dbReference type="ChEBI" id="CHEBI:15355"/>
        <dbReference type="ChEBI" id="CHEBI:15377"/>
        <dbReference type="ChEBI" id="CHEBI:15378"/>
        <dbReference type="ChEBI" id="CHEBI:30089"/>
        <dbReference type="EC" id="3.1.1.7"/>
    </reaction>
</comment>
<dbReference type="InterPro" id="IPR019819">
    <property type="entry name" value="Carboxylesterase_B_CS"/>
</dbReference>
<keyword evidence="7" id="KW-0325">Glycoprotein</keyword>
<dbReference type="GO" id="GO:0003990">
    <property type="term" value="F:acetylcholinesterase activity"/>
    <property type="evidence" value="ECO:0007669"/>
    <property type="project" value="UniProtKB-EC"/>
</dbReference>
<evidence type="ECO:0000256" key="9">
    <source>
        <dbReference type="PIRSR" id="PIRSR600997-1"/>
    </source>
</evidence>
<evidence type="ECO:0000313" key="14">
    <source>
        <dbReference type="Proteomes" id="UP001321473"/>
    </source>
</evidence>
<evidence type="ECO:0000259" key="12">
    <source>
        <dbReference type="Pfam" id="PF00135"/>
    </source>
</evidence>
<evidence type="ECO:0000256" key="8">
    <source>
        <dbReference type="ARBA" id="ARBA00048484"/>
    </source>
</evidence>